<dbReference type="Proteomes" id="UP000229730">
    <property type="component" value="Unassembled WGS sequence"/>
</dbReference>
<comment type="caution">
    <text evidence="2">The sequence shown here is derived from an EMBL/GenBank/DDBJ whole genome shotgun (WGS) entry which is preliminary data.</text>
</comment>
<organism evidence="2 3">
    <name type="scientific">Paremcibacter congregatus</name>
    <dbReference type="NCBI Taxonomy" id="2043170"/>
    <lineage>
        <taxon>Bacteria</taxon>
        <taxon>Pseudomonadati</taxon>
        <taxon>Pseudomonadota</taxon>
        <taxon>Alphaproteobacteria</taxon>
        <taxon>Emcibacterales</taxon>
        <taxon>Emcibacteraceae</taxon>
        <taxon>Paremcibacter</taxon>
    </lineage>
</organism>
<evidence type="ECO:0000313" key="2">
    <source>
        <dbReference type="EMBL" id="PHZ83434.1"/>
    </source>
</evidence>
<evidence type="ECO:0000256" key="1">
    <source>
        <dbReference type="SAM" id="SignalP"/>
    </source>
</evidence>
<dbReference type="InParanoid" id="A0A2G4YM74"/>
<evidence type="ECO:0008006" key="4">
    <source>
        <dbReference type="Google" id="ProtNLM"/>
    </source>
</evidence>
<dbReference type="OrthoDB" id="8902597at2"/>
<dbReference type="AlphaFoldDB" id="A0A2G4YM74"/>
<reference evidence="2 3" key="1">
    <citation type="submission" date="2017-10" db="EMBL/GenBank/DDBJ databases">
        <title>Frigbacter circumglobatus gen. nov. sp. nov., isolated from sediment cultured in situ.</title>
        <authorList>
            <person name="Zhao Z."/>
        </authorList>
    </citation>
    <scope>NUCLEOTIDE SEQUENCE [LARGE SCALE GENOMIC DNA]</scope>
    <source>
        <strain evidence="2 3">ZYL</strain>
    </source>
</reference>
<accession>A0A2G4YM74</accession>
<feature type="signal peptide" evidence="1">
    <location>
        <begin position="1"/>
        <end position="20"/>
    </location>
</feature>
<name>A0A2G4YM74_9PROT</name>
<gene>
    <name evidence="2" type="ORF">CRD36_17915</name>
</gene>
<evidence type="ECO:0000313" key="3">
    <source>
        <dbReference type="Proteomes" id="UP000229730"/>
    </source>
</evidence>
<keyword evidence="3" id="KW-1185">Reference proteome</keyword>
<dbReference type="RefSeq" id="WP_099475327.1">
    <property type="nucleotide sequence ID" value="NZ_CP041025.1"/>
</dbReference>
<proteinExistence type="predicted"/>
<keyword evidence="1" id="KW-0732">Signal</keyword>
<protein>
    <recommendedName>
        <fullName evidence="4">DUF1579 domain-containing protein</fullName>
    </recommendedName>
</protein>
<feature type="chain" id="PRO_5013606194" description="DUF1579 domain-containing protein" evidence="1">
    <location>
        <begin position="21"/>
        <end position="164"/>
    </location>
</feature>
<sequence>MFKYIVVLMMSLSFMPTGQAGEKPAACSSDEYRTLDFWVGSWEVSWKGGKGTNHISKSHGGCVINEKFDSPGLKGMSISMYNKAGGEWRQTWMDDQGSYFDFHGRQDGADYIFHSTPDPEKPEQQLRMVFTDIKADQLTWLWQKTSDGGETWTDQWMIKYRRRH</sequence>
<dbReference type="EMBL" id="PDEM01000033">
    <property type="protein sequence ID" value="PHZ83434.1"/>
    <property type="molecule type" value="Genomic_DNA"/>
</dbReference>